<keyword evidence="2" id="KW-1185">Reference proteome</keyword>
<dbReference type="EMBL" id="CP000252">
    <property type="protein sequence ID" value="ABC76039.1"/>
    <property type="molecule type" value="Genomic_DNA"/>
</dbReference>
<dbReference type="Proteomes" id="UP000001933">
    <property type="component" value="Chromosome"/>
</dbReference>
<dbReference type="HOGENOM" id="CLU_098525_0_0_7"/>
<dbReference type="OrthoDB" id="270233at2"/>
<name>Q2LY88_SYNAS</name>
<dbReference type="SMR" id="Q2LY88"/>
<proteinExistence type="predicted"/>
<dbReference type="AlphaFoldDB" id="Q2LY88"/>
<dbReference type="Gene3D" id="3.30.70.2200">
    <property type="match status" value="1"/>
</dbReference>
<dbReference type="STRING" id="56780.SYN_00840"/>
<dbReference type="DNASU" id="3884781"/>
<reference evidence="1 2" key="1">
    <citation type="journal article" date="2007" name="Proc. Natl. Acad. Sci. U.S.A.">
        <title>The genome of Syntrophus aciditrophicus: life at the thermodynamic limit of microbial growth.</title>
        <authorList>
            <person name="McInerney M.J."/>
            <person name="Rohlin L."/>
            <person name="Mouttaki H."/>
            <person name="Kim U."/>
            <person name="Krupp R.S."/>
            <person name="Rios-Hernandez L."/>
            <person name="Sieber J."/>
            <person name="Struchtemeyer C.G."/>
            <person name="Bhattacharyya A."/>
            <person name="Campbell J.W."/>
            <person name="Gunsalus R.P."/>
        </authorList>
    </citation>
    <scope>NUCLEOTIDE SEQUENCE [LARGE SCALE GENOMIC DNA]</scope>
    <source>
        <strain evidence="1 2">SB</strain>
    </source>
</reference>
<accession>Q2LY88</accession>
<dbReference type="eggNOG" id="COG1571">
    <property type="taxonomic scope" value="Bacteria"/>
</dbReference>
<evidence type="ECO:0000313" key="1">
    <source>
        <dbReference type="EMBL" id="ABC76039.1"/>
    </source>
</evidence>
<evidence type="ECO:0000313" key="2">
    <source>
        <dbReference type="Proteomes" id="UP000001933"/>
    </source>
</evidence>
<protein>
    <submittedName>
        <fullName evidence="1">Hypothetical cytosolic protein</fullName>
    </submittedName>
</protein>
<dbReference type="KEGG" id="sat:SYN_00840"/>
<dbReference type="InParanoid" id="Q2LY88"/>
<sequence>MKLYVGFDDTDNAEAAIGTGKLARHFEALLPENCRVWGVVRQQLLVDPAIPYTSHNSSACVVLDIPDPSLTETILERAREHICRESLPGSDPGLCLAPERHPDLPGLMAFGQRCTERIMTQREALEATSGVHLSGHGGTNDGIIGAAAAVGLTASGWSGRFIEFGNLRAHPDQVSVSALTQCGISVVSLDRDAIVPHPEDTVFTKGWLRPRFWGQRAVLPVIQTGKGRWEIMGGKRGKNN</sequence>
<gene>
    <name evidence="1" type="ORF">SYN_00840</name>
</gene>
<dbReference type="RefSeq" id="WP_011416074.1">
    <property type="nucleotide sequence ID" value="NC_007759.1"/>
</dbReference>
<organism evidence="1 2">
    <name type="scientific">Syntrophus aciditrophicus (strain SB)</name>
    <dbReference type="NCBI Taxonomy" id="56780"/>
    <lineage>
        <taxon>Bacteria</taxon>
        <taxon>Pseudomonadati</taxon>
        <taxon>Thermodesulfobacteriota</taxon>
        <taxon>Syntrophia</taxon>
        <taxon>Syntrophales</taxon>
        <taxon>Syntrophaceae</taxon>
        <taxon>Syntrophus</taxon>
    </lineage>
</organism>